<evidence type="ECO:0008006" key="4">
    <source>
        <dbReference type="Google" id="ProtNLM"/>
    </source>
</evidence>
<comment type="caution">
    <text evidence="2">The sequence shown here is derived from an EMBL/GenBank/DDBJ whole genome shotgun (WGS) entry which is preliminary data.</text>
</comment>
<protein>
    <recommendedName>
        <fullName evidence="4">Secreted protein</fullName>
    </recommendedName>
</protein>
<organism evidence="2 3">
    <name type="scientific">Kitasatospora nipponensis</name>
    <dbReference type="NCBI Taxonomy" id="258049"/>
    <lineage>
        <taxon>Bacteria</taxon>
        <taxon>Bacillati</taxon>
        <taxon>Actinomycetota</taxon>
        <taxon>Actinomycetes</taxon>
        <taxon>Kitasatosporales</taxon>
        <taxon>Streptomycetaceae</taxon>
        <taxon>Kitasatospora</taxon>
    </lineage>
</organism>
<evidence type="ECO:0000313" key="3">
    <source>
        <dbReference type="Proteomes" id="UP001500037"/>
    </source>
</evidence>
<evidence type="ECO:0000313" key="2">
    <source>
        <dbReference type="EMBL" id="GAA1232126.1"/>
    </source>
</evidence>
<feature type="region of interest" description="Disordered" evidence="1">
    <location>
        <begin position="40"/>
        <end position="74"/>
    </location>
</feature>
<sequence length="232" mass="23984">MPKSSPFTGQSTLLRRLLIGLGVLVVVALLAGLTARLAGGGHRTPSAANSPSIPSTSATSTASPHGPSPAPSVGATPGVSVVAAPPHTSDPIAYAKAFAAALWSYDTRTATQPQQLAGLRDWLTDETKYADPDALAAQLPDPTLWSRMRDNGQHAVGEAAEAHLPAAWQQAIGKDPTQLTVAYIYAVTVTGKQTVSWLDGGRGAEDRAITLAVQCRPGRDCALASIATTVYP</sequence>
<keyword evidence="3" id="KW-1185">Reference proteome</keyword>
<evidence type="ECO:0000256" key="1">
    <source>
        <dbReference type="SAM" id="MobiDB-lite"/>
    </source>
</evidence>
<dbReference type="RefSeq" id="WP_344441254.1">
    <property type="nucleotide sequence ID" value="NZ_BAAALF010000030.1"/>
</dbReference>
<proteinExistence type="predicted"/>
<reference evidence="3" key="1">
    <citation type="journal article" date="2019" name="Int. J. Syst. Evol. Microbiol.">
        <title>The Global Catalogue of Microorganisms (GCM) 10K type strain sequencing project: providing services to taxonomists for standard genome sequencing and annotation.</title>
        <authorList>
            <consortium name="The Broad Institute Genomics Platform"/>
            <consortium name="The Broad Institute Genome Sequencing Center for Infectious Disease"/>
            <person name="Wu L."/>
            <person name="Ma J."/>
        </authorList>
    </citation>
    <scope>NUCLEOTIDE SEQUENCE [LARGE SCALE GENOMIC DNA]</scope>
    <source>
        <strain evidence="3">JCM 13004</strain>
    </source>
</reference>
<feature type="compositionally biased region" description="Low complexity" evidence="1">
    <location>
        <begin position="40"/>
        <end position="65"/>
    </location>
</feature>
<gene>
    <name evidence="2" type="ORF">GCM10009665_22960</name>
</gene>
<accession>A0ABP4GNV7</accession>
<dbReference type="EMBL" id="BAAALF010000030">
    <property type="protein sequence ID" value="GAA1232126.1"/>
    <property type="molecule type" value="Genomic_DNA"/>
</dbReference>
<name>A0ABP4GNV7_9ACTN</name>
<dbReference type="Proteomes" id="UP001500037">
    <property type="component" value="Unassembled WGS sequence"/>
</dbReference>